<evidence type="ECO:0000256" key="1">
    <source>
        <dbReference type="ARBA" id="ARBA00001974"/>
    </source>
</evidence>
<evidence type="ECO:0000256" key="4">
    <source>
        <dbReference type="ARBA" id="ARBA00048448"/>
    </source>
</evidence>
<dbReference type="Proteomes" id="UP000323067">
    <property type="component" value="Chromosome iii"/>
</dbReference>
<reference evidence="8 9" key="1">
    <citation type="journal article" date="2017" name="BMC Genomics">
        <title>Chromosome level assembly and secondary metabolite potential of the parasitic fungus Cordyceps militaris.</title>
        <authorList>
            <person name="Kramer G.J."/>
            <person name="Nodwell J.R."/>
        </authorList>
    </citation>
    <scope>NUCLEOTIDE SEQUENCE [LARGE SCALE GENOMIC DNA]</scope>
    <source>
        <strain evidence="8 9">ATCC 34164</strain>
    </source>
</reference>
<dbReference type="Pfam" id="PF01593">
    <property type="entry name" value="Amino_oxidase"/>
    <property type="match status" value="1"/>
</dbReference>
<dbReference type="InterPro" id="IPR050703">
    <property type="entry name" value="Flavin_MAO"/>
</dbReference>
<evidence type="ECO:0000259" key="7">
    <source>
        <dbReference type="Pfam" id="PF01593"/>
    </source>
</evidence>
<dbReference type="PANTHER" id="PTHR43563:SF1">
    <property type="entry name" value="AMINE OXIDASE [FLAVIN-CONTAINING] B"/>
    <property type="match status" value="1"/>
</dbReference>
<keyword evidence="6" id="KW-0285">Flavoprotein</keyword>
<evidence type="ECO:0000313" key="9">
    <source>
        <dbReference type="Proteomes" id="UP000323067"/>
    </source>
</evidence>
<evidence type="ECO:0000256" key="2">
    <source>
        <dbReference type="ARBA" id="ARBA00005995"/>
    </source>
</evidence>
<comment type="catalytic activity">
    <reaction evidence="4">
        <text>a secondary aliphatic amine + O2 + H2O = a primary amine + an aldehyde + H2O2</text>
        <dbReference type="Rhea" id="RHEA:26414"/>
        <dbReference type="ChEBI" id="CHEBI:15377"/>
        <dbReference type="ChEBI" id="CHEBI:15379"/>
        <dbReference type="ChEBI" id="CHEBI:16240"/>
        <dbReference type="ChEBI" id="CHEBI:17478"/>
        <dbReference type="ChEBI" id="CHEBI:58855"/>
        <dbReference type="ChEBI" id="CHEBI:65296"/>
        <dbReference type="EC" id="1.4.3.4"/>
    </reaction>
</comment>
<dbReference type="EC" id="1.4.3.-" evidence="6"/>
<comment type="cofactor">
    <cofactor evidence="1 6">
        <name>FAD</name>
        <dbReference type="ChEBI" id="CHEBI:57692"/>
    </cofactor>
</comment>
<evidence type="ECO:0000256" key="6">
    <source>
        <dbReference type="RuleBase" id="RU362067"/>
    </source>
</evidence>
<organism evidence="8 9">
    <name type="scientific">Cordyceps militaris</name>
    <name type="common">Caterpillar fungus</name>
    <name type="synonym">Clavaria militaris</name>
    <dbReference type="NCBI Taxonomy" id="73501"/>
    <lineage>
        <taxon>Eukaryota</taxon>
        <taxon>Fungi</taxon>
        <taxon>Dikarya</taxon>
        <taxon>Ascomycota</taxon>
        <taxon>Pezizomycotina</taxon>
        <taxon>Sordariomycetes</taxon>
        <taxon>Hypocreomycetidae</taxon>
        <taxon>Hypocreales</taxon>
        <taxon>Cordycipitaceae</taxon>
        <taxon>Cordyceps</taxon>
    </lineage>
</organism>
<feature type="domain" description="Amine oxidase" evidence="7">
    <location>
        <begin position="50"/>
        <end position="489"/>
    </location>
</feature>
<keyword evidence="3 6" id="KW-0560">Oxidoreductase</keyword>
<evidence type="ECO:0000256" key="3">
    <source>
        <dbReference type="ARBA" id="ARBA00023002"/>
    </source>
</evidence>
<keyword evidence="6" id="KW-0274">FAD</keyword>
<dbReference type="AlphaFoldDB" id="A0A2H4STA0"/>
<name>A0A2H4STA0_CORMI</name>
<dbReference type="Gene3D" id="3.50.50.60">
    <property type="entry name" value="FAD/NAD(P)-binding domain"/>
    <property type="match status" value="2"/>
</dbReference>
<feature type="binding site" evidence="5">
    <location>
        <position position="281"/>
    </location>
    <ligand>
        <name>FAD</name>
        <dbReference type="ChEBI" id="CHEBI:57692"/>
    </ligand>
</feature>
<dbReference type="InterPro" id="IPR036188">
    <property type="entry name" value="FAD/NAD-bd_sf"/>
</dbReference>
<proteinExistence type="inferred from homology"/>
<dbReference type="InterPro" id="IPR001613">
    <property type="entry name" value="Flavin_amine_oxidase"/>
</dbReference>
<accession>A0A2H4STA0</accession>
<dbReference type="PANTHER" id="PTHR43563">
    <property type="entry name" value="AMINE OXIDASE"/>
    <property type="match status" value="1"/>
</dbReference>
<evidence type="ECO:0000313" key="8">
    <source>
        <dbReference type="EMBL" id="ATY66330.1"/>
    </source>
</evidence>
<dbReference type="SUPFAM" id="SSF51905">
    <property type="entry name" value="FAD/NAD(P)-binding domain"/>
    <property type="match status" value="1"/>
</dbReference>
<sequence length="510" mass="55692">MVYTTDGFTWTPSAGRRNGLPTIGVVQPPEYSIQPDGDVHDVIVIGAGYAGLIAARDLTTQGKTTLLLEARDRLGGRTWNATINGFHYEMGGTWIHWHMPHIYREVSYYGLHNDFIVTQNPGSKEDYFTATTGHEQRNMSHEEEADMAGRVLRIFCNLDGDDLKHAWQYPLGTTQPSAALLAQWDQRSCQDRLDEVRDRLSAEERSVLEAQLLQMGGGRGLDRIGLLGALQWWALGGHTPTGLNDIALHTRLRSGQSALHRRVFAHAASTGRLSHRFCAPVRRVEDRGDLVAVTLRDGRVCTARAVICTVPLNVLAGVEFVPELPPDKAAAVRHRSVNRCIKVHVDVNGPDWLSWSALGTPGRGLVSAFGDHLTNAGNSHLVCFGPDPEAPAGISLGDVEAVQAAVTHLLPKDKQAGVIINRIVSHDWNKDEFSNGTWCFMGPEATSKYLSALQRPHGNILFASADWSNGWRGWIDGAVQSGMEAARALAQTKDVSGHGVFGTSKMTNGV</sequence>
<dbReference type="OrthoDB" id="7777654at2759"/>
<dbReference type="VEuPathDB" id="FungiDB:A9K55_002090"/>
<protein>
    <recommendedName>
        <fullName evidence="6">Amine oxidase</fullName>
        <ecNumber evidence="6">1.4.3.-</ecNumber>
    </recommendedName>
</protein>
<dbReference type="GO" id="GO:0097621">
    <property type="term" value="F:monoamine oxidase activity"/>
    <property type="evidence" value="ECO:0007669"/>
    <property type="project" value="UniProtKB-EC"/>
</dbReference>
<feature type="binding site" evidence="5">
    <location>
        <position position="384"/>
    </location>
    <ligand>
        <name>substrate</name>
    </ligand>
</feature>
<evidence type="ECO:0000256" key="5">
    <source>
        <dbReference type="PIRSR" id="PIRSR601613-1"/>
    </source>
</evidence>
<feature type="binding site" evidence="5">
    <location>
        <begin position="69"/>
        <end position="70"/>
    </location>
    <ligand>
        <name>FAD</name>
        <dbReference type="ChEBI" id="CHEBI:57692"/>
    </ligand>
</feature>
<dbReference type="PRINTS" id="PR00757">
    <property type="entry name" value="AMINEOXDASEF"/>
</dbReference>
<dbReference type="VEuPathDB" id="FungiDB:CCM_08476"/>
<dbReference type="Gene3D" id="3.90.660.10">
    <property type="match status" value="2"/>
</dbReference>
<dbReference type="InterPro" id="IPR002937">
    <property type="entry name" value="Amino_oxidase"/>
</dbReference>
<dbReference type="EMBL" id="CP023326">
    <property type="protein sequence ID" value="ATY66330.1"/>
    <property type="molecule type" value="Genomic_DNA"/>
</dbReference>
<gene>
    <name evidence="8" type="ORF">A9K55_002090</name>
</gene>
<comment type="similarity">
    <text evidence="2 6">Belongs to the flavin monoamine oxidase family.</text>
</comment>